<gene>
    <name evidence="7" type="ORF">Lwor_2571</name>
</gene>
<keyword evidence="8" id="KW-1185">Reference proteome</keyword>
<dbReference type="InterPro" id="IPR050226">
    <property type="entry name" value="NagZ_Beta-hexosaminidase"/>
</dbReference>
<dbReference type="RefSeq" id="WP_058494310.1">
    <property type="nucleotide sequence ID" value="NZ_CBCRUR010000017.1"/>
</dbReference>
<evidence type="ECO:0000256" key="4">
    <source>
        <dbReference type="ARBA" id="ARBA00022801"/>
    </source>
</evidence>
<comment type="similarity">
    <text evidence="2">Belongs to the glycosyl hydrolase 3 family.</text>
</comment>
<dbReference type="GO" id="GO:0004563">
    <property type="term" value="F:beta-N-acetylhexosaminidase activity"/>
    <property type="evidence" value="ECO:0007669"/>
    <property type="project" value="UniProtKB-EC"/>
</dbReference>
<evidence type="ECO:0000259" key="6">
    <source>
        <dbReference type="Pfam" id="PF00933"/>
    </source>
</evidence>
<dbReference type="InterPro" id="IPR001764">
    <property type="entry name" value="Glyco_hydro_3_N"/>
</dbReference>
<dbReference type="Gene3D" id="3.20.20.300">
    <property type="entry name" value="Glycoside hydrolase, family 3, N-terminal domain"/>
    <property type="match status" value="1"/>
</dbReference>
<dbReference type="GO" id="GO:0009254">
    <property type="term" value="P:peptidoglycan turnover"/>
    <property type="evidence" value="ECO:0007669"/>
    <property type="project" value="TreeGrafter"/>
</dbReference>
<dbReference type="AlphaFoldDB" id="A0A0W1A3S8"/>
<accession>A0A0W1A3S8</accession>
<dbReference type="InterPro" id="IPR017853">
    <property type="entry name" value="GH"/>
</dbReference>
<evidence type="ECO:0000256" key="3">
    <source>
        <dbReference type="ARBA" id="ARBA00012663"/>
    </source>
</evidence>
<evidence type="ECO:0000313" key="8">
    <source>
        <dbReference type="Proteomes" id="UP000054662"/>
    </source>
</evidence>
<sequence length="358" mass="39782">MITLRNKIGQMLVMGFNGAELNEHSPVVRWLSDDGLGGVLLFDKDVSTDTYGKNLKNSAQIKQLIHQLNRYSMQCFAEEEHCPLLVALDYEGGVVDRLTKIDGCMATMRPCELAKLPLHDFNEEVAQMASTLKSLGFNLNFAPVVDLNLNDQEGIIGKLGRSFSDNPEVVSQVARQFVSVFSRYGIGCCYKHFPGHGSAIGDTHEGFVDVTDTFSDDELAPYRTLLKDNDKPVMVMTAHVVNRALDSKGLPATLSHEILTGILRQTLGYDGIIISDDLQMQAIAKHYSLKESLALTINAGADMVIFANQLNTHSATEVIDCIEQLVLEQRIDVKRIDDAFRRIKRFKQQISTAELVSF</sequence>
<dbReference type="InterPro" id="IPR036962">
    <property type="entry name" value="Glyco_hydro_3_N_sf"/>
</dbReference>
<comment type="caution">
    <text evidence="7">The sequence shown here is derived from an EMBL/GenBank/DDBJ whole genome shotgun (WGS) entry which is preliminary data.</text>
</comment>
<dbReference type="OrthoDB" id="9786661at2"/>
<dbReference type="GO" id="GO:0005975">
    <property type="term" value="P:carbohydrate metabolic process"/>
    <property type="evidence" value="ECO:0007669"/>
    <property type="project" value="InterPro"/>
</dbReference>
<evidence type="ECO:0000313" key="7">
    <source>
        <dbReference type="EMBL" id="KTD76005.1"/>
    </source>
</evidence>
<feature type="domain" description="Glycoside hydrolase family 3 N-terminal" evidence="6">
    <location>
        <begin position="3"/>
        <end position="345"/>
    </location>
</feature>
<name>A0A0W1A3S8_9GAMM</name>
<dbReference type="PANTHER" id="PTHR30480:SF13">
    <property type="entry name" value="BETA-HEXOSAMINIDASE"/>
    <property type="match status" value="1"/>
</dbReference>
<evidence type="ECO:0000256" key="1">
    <source>
        <dbReference type="ARBA" id="ARBA00001231"/>
    </source>
</evidence>
<evidence type="ECO:0000256" key="2">
    <source>
        <dbReference type="ARBA" id="ARBA00005336"/>
    </source>
</evidence>
<dbReference type="PANTHER" id="PTHR30480">
    <property type="entry name" value="BETA-HEXOSAMINIDASE-RELATED"/>
    <property type="match status" value="1"/>
</dbReference>
<dbReference type="EC" id="3.2.1.52" evidence="3"/>
<evidence type="ECO:0000256" key="5">
    <source>
        <dbReference type="ARBA" id="ARBA00023295"/>
    </source>
</evidence>
<dbReference type="STRING" id="45076.Lwor_2571"/>
<keyword evidence="5" id="KW-0326">Glycosidase</keyword>
<comment type="catalytic activity">
    <reaction evidence="1">
        <text>Hydrolysis of terminal non-reducing N-acetyl-D-hexosamine residues in N-acetyl-beta-D-hexosaminides.</text>
        <dbReference type="EC" id="3.2.1.52"/>
    </reaction>
</comment>
<reference evidence="7 8" key="1">
    <citation type="submission" date="2015-11" db="EMBL/GenBank/DDBJ databases">
        <title>Genomic analysis of 38 Legionella species identifies large and diverse effector repertoires.</title>
        <authorList>
            <person name="Burstein D."/>
            <person name="Amaro F."/>
            <person name="Zusman T."/>
            <person name="Lifshitz Z."/>
            <person name="Cohen O."/>
            <person name="Gilbert J.A."/>
            <person name="Pupko T."/>
            <person name="Shuman H.A."/>
            <person name="Segal G."/>
        </authorList>
    </citation>
    <scope>NUCLEOTIDE SEQUENCE [LARGE SCALE GENOMIC DNA]</scope>
    <source>
        <strain evidence="7 8">ATCC 49508</strain>
    </source>
</reference>
<proteinExistence type="inferred from homology"/>
<dbReference type="SUPFAM" id="SSF51445">
    <property type="entry name" value="(Trans)glycosidases"/>
    <property type="match status" value="1"/>
</dbReference>
<dbReference type="Pfam" id="PF00933">
    <property type="entry name" value="Glyco_hydro_3"/>
    <property type="match status" value="1"/>
</dbReference>
<dbReference type="PATRIC" id="fig|45076.6.peg.2824"/>
<keyword evidence="4 7" id="KW-0378">Hydrolase</keyword>
<dbReference type="EMBL" id="LNZC01000031">
    <property type="protein sequence ID" value="KTD76005.1"/>
    <property type="molecule type" value="Genomic_DNA"/>
</dbReference>
<dbReference type="Proteomes" id="UP000054662">
    <property type="component" value="Unassembled WGS sequence"/>
</dbReference>
<organism evidence="7 8">
    <name type="scientific">Legionella worsleiensis</name>
    <dbReference type="NCBI Taxonomy" id="45076"/>
    <lineage>
        <taxon>Bacteria</taxon>
        <taxon>Pseudomonadati</taxon>
        <taxon>Pseudomonadota</taxon>
        <taxon>Gammaproteobacteria</taxon>
        <taxon>Legionellales</taxon>
        <taxon>Legionellaceae</taxon>
        <taxon>Legionella</taxon>
    </lineage>
</organism>
<protein>
    <recommendedName>
        <fullName evidence="3">beta-N-acetylhexosaminidase</fullName>
        <ecNumber evidence="3">3.2.1.52</ecNumber>
    </recommendedName>
</protein>